<dbReference type="SUPFAM" id="SSF53590">
    <property type="entry name" value="Nucleoside hydrolase"/>
    <property type="match status" value="1"/>
</dbReference>
<organism evidence="4">
    <name type="scientific">marine metagenome</name>
    <dbReference type="NCBI Taxonomy" id="408172"/>
    <lineage>
        <taxon>unclassified sequences</taxon>
        <taxon>metagenomes</taxon>
        <taxon>ecological metagenomes</taxon>
    </lineage>
</organism>
<evidence type="ECO:0000256" key="2">
    <source>
        <dbReference type="ARBA" id="ARBA00023295"/>
    </source>
</evidence>
<evidence type="ECO:0000256" key="1">
    <source>
        <dbReference type="ARBA" id="ARBA00022801"/>
    </source>
</evidence>
<dbReference type="Gene3D" id="3.90.245.10">
    <property type="entry name" value="Ribonucleoside hydrolase-like"/>
    <property type="match status" value="1"/>
</dbReference>
<evidence type="ECO:0000313" key="4">
    <source>
        <dbReference type="EMBL" id="SUZ52462.1"/>
    </source>
</evidence>
<dbReference type="InterPro" id="IPR036452">
    <property type="entry name" value="Ribo_hydro-like"/>
</dbReference>
<gene>
    <name evidence="4" type="ORF">METZ01_LOCUS5316</name>
</gene>
<keyword evidence="2" id="KW-0326">Glycosidase</keyword>
<name>A0A381ND20_9ZZZZ</name>
<dbReference type="GO" id="GO:0005829">
    <property type="term" value="C:cytosol"/>
    <property type="evidence" value="ECO:0007669"/>
    <property type="project" value="TreeGrafter"/>
</dbReference>
<dbReference type="EMBL" id="UINC01000275">
    <property type="protein sequence ID" value="SUZ52462.1"/>
    <property type="molecule type" value="Genomic_DNA"/>
</dbReference>
<keyword evidence="1" id="KW-0378">Hydrolase</keyword>
<dbReference type="GO" id="GO:0006152">
    <property type="term" value="P:purine nucleoside catabolic process"/>
    <property type="evidence" value="ECO:0007669"/>
    <property type="project" value="TreeGrafter"/>
</dbReference>
<accession>A0A381ND20</accession>
<dbReference type="PANTHER" id="PTHR12304">
    <property type="entry name" value="INOSINE-URIDINE PREFERRING NUCLEOSIDE HYDROLASE"/>
    <property type="match status" value="1"/>
</dbReference>
<evidence type="ECO:0000259" key="3">
    <source>
        <dbReference type="Pfam" id="PF01156"/>
    </source>
</evidence>
<sequence length="308" mass="32415">MRDGPLLIVDCDPGHDDALALGLAHAHANVLGITSVSGNAPLEDTTRNALGMAALLGSSADVYAGEARPLVGEPRHAGGVHGTGGLGRVALPKHDRVISELHAVDYLIEATRKRSNVWLVPLGPLTNIARAMERDPELVERIEGISLMGGSAGAGNVTAVAEFNIWADPEAAEIVMASGAHIRMSGLNLTRQWQSDDTVAARLKESGSVKAQVAAAILDDIHDRMESLGRGRRAALHDPCAVLAVTHPELVGFEERHVTVETAGVYTRGMTVVDERPTAGIPEANVEVGYQIDSKSAMELLMGAFEGA</sequence>
<dbReference type="InterPro" id="IPR023186">
    <property type="entry name" value="IUNH"/>
</dbReference>
<protein>
    <recommendedName>
        <fullName evidence="3">Inosine/uridine-preferring nucleoside hydrolase domain-containing protein</fullName>
    </recommendedName>
</protein>
<dbReference type="InterPro" id="IPR001910">
    <property type="entry name" value="Inosine/uridine_hydrolase_dom"/>
</dbReference>
<dbReference type="AlphaFoldDB" id="A0A381ND20"/>
<dbReference type="Pfam" id="PF01156">
    <property type="entry name" value="IU_nuc_hydro"/>
    <property type="match status" value="1"/>
</dbReference>
<proteinExistence type="predicted"/>
<reference evidence="4" key="1">
    <citation type="submission" date="2018-05" db="EMBL/GenBank/DDBJ databases">
        <authorList>
            <person name="Lanie J.A."/>
            <person name="Ng W.-L."/>
            <person name="Kazmierczak K.M."/>
            <person name="Andrzejewski T.M."/>
            <person name="Davidsen T.M."/>
            <person name="Wayne K.J."/>
            <person name="Tettelin H."/>
            <person name="Glass J.I."/>
            <person name="Rusch D."/>
            <person name="Podicherti R."/>
            <person name="Tsui H.-C.T."/>
            <person name="Winkler M.E."/>
        </authorList>
    </citation>
    <scope>NUCLEOTIDE SEQUENCE</scope>
</reference>
<dbReference type="GO" id="GO:0008477">
    <property type="term" value="F:purine nucleosidase activity"/>
    <property type="evidence" value="ECO:0007669"/>
    <property type="project" value="TreeGrafter"/>
</dbReference>
<feature type="domain" description="Inosine/uridine-preferring nucleoside hydrolase" evidence="3">
    <location>
        <begin position="7"/>
        <end position="296"/>
    </location>
</feature>
<dbReference type="PANTHER" id="PTHR12304:SF4">
    <property type="entry name" value="URIDINE NUCLEOSIDASE"/>
    <property type="match status" value="1"/>
</dbReference>